<evidence type="ECO:0000256" key="3">
    <source>
        <dbReference type="ARBA" id="ARBA00022857"/>
    </source>
</evidence>
<evidence type="ECO:0000256" key="6">
    <source>
        <dbReference type="HAMAP-Rule" id="MF_01925"/>
    </source>
</evidence>
<evidence type="ECO:0000256" key="7">
    <source>
        <dbReference type="NCBIfam" id="TIGR00112"/>
    </source>
</evidence>
<keyword evidence="3 6" id="KW-0521">NADP</keyword>
<organism evidence="12 13">
    <name type="scientific">Macrococcus lamae</name>
    <dbReference type="NCBI Taxonomy" id="198484"/>
    <lineage>
        <taxon>Bacteria</taxon>
        <taxon>Bacillati</taxon>
        <taxon>Bacillota</taxon>
        <taxon>Bacilli</taxon>
        <taxon>Bacillales</taxon>
        <taxon>Staphylococcaceae</taxon>
        <taxon>Macrococcus</taxon>
    </lineage>
</organism>
<dbReference type="SUPFAM" id="SSF51735">
    <property type="entry name" value="NAD(P)-binding Rossmann-fold domains"/>
    <property type="match status" value="1"/>
</dbReference>
<sequence>MKIAIIGGGKMVTQMVTGWKNSGIDLQTLGVWLRNKEKQQEFVATHGVTSIDSLEELSAYDAVMLGVVPKALSQIAVQLHHYLTEEHIIMSIAGGVSIQDIDDMFDHHQKIVRIMPNTPVAVNSGILAMSRNEYVREHEVTALTEMMERLGVVKWMDESLMHIMPAIAASSPTFIYMMIEAMADNAVSAGLDRETAYQLASQMVVGAGKMVLESGEHPAVLKDQVTSPGGSTIQGVKKLEEKGFRDAISKAMDEITKYN</sequence>
<comment type="catalytic activity">
    <reaction evidence="6 9">
        <text>L-proline + NADP(+) = (S)-1-pyrroline-5-carboxylate + NADPH + 2 H(+)</text>
        <dbReference type="Rhea" id="RHEA:14109"/>
        <dbReference type="ChEBI" id="CHEBI:15378"/>
        <dbReference type="ChEBI" id="CHEBI:17388"/>
        <dbReference type="ChEBI" id="CHEBI:57783"/>
        <dbReference type="ChEBI" id="CHEBI:58349"/>
        <dbReference type="ChEBI" id="CHEBI:60039"/>
        <dbReference type="EC" id="1.5.1.2"/>
    </reaction>
</comment>
<keyword evidence="2 6" id="KW-0641">Proline biosynthesis</keyword>
<name>A0A4R6BXQ5_9STAP</name>
<dbReference type="GO" id="GO:0004735">
    <property type="term" value="F:pyrroline-5-carboxylate reductase activity"/>
    <property type="evidence" value="ECO:0007669"/>
    <property type="project" value="UniProtKB-UniRule"/>
</dbReference>
<feature type="binding site" evidence="8">
    <location>
        <begin position="6"/>
        <end position="11"/>
    </location>
    <ligand>
        <name>NADP(+)</name>
        <dbReference type="ChEBI" id="CHEBI:58349"/>
    </ligand>
</feature>
<accession>A0A4R6BXQ5</accession>
<evidence type="ECO:0000313" key="12">
    <source>
        <dbReference type="EMBL" id="TDM12828.1"/>
    </source>
</evidence>
<proteinExistence type="inferred from homology"/>
<keyword evidence="6 9" id="KW-0028">Amino-acid biosynthesis</keyword>
<keyword evidence="6" id="KW-0963">Cytoplasm</keyword>
<evidence type="ECO:0000259" key="10">
    <source>
        <dbReference type="Pfam" id="PF03807"/>
    </source>
</evidence>
<gene>
    <name evidence="6 12" type="primary">proC</name>
    <name evidence="12" type="ORF">ERX29_02160</name>
</gene>
<dbReference type="PANTHER" id="PTHR11645:SF0">
    <property type="entry name" value="PYRROLINE-5-CARBOXYLATE REDUCTASE 3"/>
    <property type="match status" value="1"/>
</dbReference>
<dbReference type="InterPro" id="IPR000304">
    <property type="entry name" value="Pyrroline-COOH_reductase"/>
</dbReference>
<dbReference type="UniPathway" id="UPA00098">
    <property type="reaction ID" value="UER00361"/>
</dbReference>
<keyword evidence="13" id="KW-1185">Reference proteome</keyword>
<dbReference type="Gene3D" id="3.40.50.720">
    <property type="entry name" value="NAD(P)-binding Rossmann-like Domain"/>
    <property type="match status" value="1"/>
</dbReference>
<evidence type="ECO:0000256" key="8">
    <source>
        <dbReference type="PIRSR" id="PIRSR000193-1"/>
    </source>
</evidence>
<evidence type="ECO:0000259" key="11">
    <source>
        <dbReference type="Pfam" id="PF14748"/>
    </source>
</evidence>
<dbReference type="EC" id="1.5.1.2" evidence="6 7"/>
<dbReference type="Gene3D" id="1.10.3730.10">
    <property type="entry name" value="ProC C-terminal domain-like"/>
    <property type="match status" value="1"/>
</dbReference>
<feature type="domain" description="Pyrroline-5-carboxylate reductase catalytic N-terminal" evidence="10">
    <location>
        <begin position="2"/>
        <end position="93"/>
    </location>
</feature>
<dbReference type="PROSITE" id="PS00521">
    <property type="entry name" value="P5CR"/>
    <property type="match status" value="1"/>
</dbReference>
<comment type="function">
    <text evidence="5 6">Catalyzes the reduction of 1-pyrroline-5-carboxylate (PCA) to L-proline.</text>
</comment>
<dbReference type="InterPro" id="IPR028939">
    <property type="entry name" value="P5C_Rdtase_cat_N"/>
</dbReference>
<dbReference type="PANTHER" id="PTHR11645">
    <property type="entry name" value="PYRROLINE-5-CARBOXYLATE REDUCTASE"/>
    <property type="match status" value="1"/>
</dbReference>
<dbReference type="PIRSF" id="PIRSF000193">
    <property type="entry name" value="Pyrrol-5-carb_rd"/>
    <property type="match status" value="1"/>
</dbReference>
<comment type="caution">
    <text evidence="12">The sequence shown here is derived from an EMBL/GenBank/DDBJ whole genome shotgun (WGS) entry which is preliminary data.</text>
</comment>
<dbReference type="GO" id="GO:0005737">
    <property type="term" value="C:cytoplasm"/>
    <property type="evidence" value="ECO:0007669"/>
    <property type="project" value="UniProtKB-SubCell"/>
</dbReference>
<dbReference type="RefSeq" id="WP_133443043.1">
    <property type="nucleotide sequence ID" value="NZ_SCWB01000002.1"/>
</dbReference>
<comment type="subcellular location">
    <subcellularLocation>
        <location evidence="6">Cytoplasm</location>
    </subcellularLocation>
</comment>
<dbReference type="InterPro" id="IPR053790">
    <property type="entry name" value="P5CR-like_CS"/>
</dbReference>
<dbReference type="SUPFAM" id="SSF48179">
    <property type="entry name" value="6-phosphogluconate dehydrogenase C-terminal domain-like"/>
    <property type="match status" value="1"/>
</dbReference>
<reference evidence="12 13" key="1">
    <citation type="submission" date="2019-01" db="EMBL/GenBank/DDBJ databases">
        <title>Draft genome sequences of the type strains of six Macrococcus species.</title>
        <authorList>
            <person name="Mazhar S."/>
            <person name="Altermann E."/>
            <person name="Hill C."/>
            <person name="Mcauliffe O."/>
        </authorList>
    </citation>
    <scope>NUCLEOTIDE SEQUENCE [LARGE SCALE GENOMIC DNA]</scope>
    <source>
        <strain evidence="12 13">CCM4815</strain>
    </source>
</reference>
<dbReference type="Pfam" id="PF14748">
    <property type="entry name" value="P5CR_dimer"/>
    <property type="match status" value="1"/>
</dbReference>
<dbReference type="InterPro" id="IPR008927">
    <property type="entry name" value="6-PGluconate_DH-like_C_sf"/>
</dbReference>
<dbReference type="OrthoDB" id="9805754at2"/>
<dbReference type="InterPro" id="IPR036291">
    <property type="entry name" value="NAD(P)-bd_dom_sf"/>
</dbReference>
<dbReference type="Proteomes" id="UP000294802">
    <property type="component" value="Unassembled WGS sequence"/>
</dbReference>
<evidence type="ECO:0000313" key="13">
    <source>
        <dbReference type="Proteomes" id="UP000294802"/>
    </source>
</evidence>
<dbReference type="InterPro" id="IPR029036">
    <property type="entry name" value="P5CR_dimer"/>
</dbReference>
<comment type="pathway">
    <text evidence="6 9">Amino-acid biosynthesis; L-proline biosynthesis; L-proline from L-glutamate 5-semialdehyde: step 1/1.</text>
</comment>
<dbReference type="GO" id="GO:0055129">
    <property type="term" value="P:L-proline biosynthetic process"/>
    <property type="evidence" value="ECO:0007669"/>
    <property type="project" value="UniProtKB-UniRule"/>
</dbReference>
<evidence type="ECO:0000256" key="9">
    <source>
        <dbReference type="RuleBase" id="RU003903"/>
    </source>
</evidence>
<comment type="catalytic activity">
    <reaction evidence="6">
        <text>L-proline + NAD(+) = (S)-1-pyrroline-5-carboxylate + NADH + 2 H(+)</text>
        <dbReference type="Rhea" id="RHEA:14105"/>
        <dbReference type="ChEBI" id="CHEBI:15378"/>
        <dbReference type="ChEBI" id="CHEBI:17388"/>
        <dbReference type="ChEBI" id="CHEBI:57540"/>
        <dbReference type="ChEBI" id="CHEBI:57945"/>
        <dbReference type="ChEBI" id="CHEBI:60039"/>
        <dbReference type="EC" id="1.5.1.2"/>
    </reaction>
</comment>
<evidence type="ECO:0000256" key="5">
    <source>
        <dbReference type="ARBA" id="ARBA00058118"/>
    </source>
</evidence>
<evidence type="ECO:0000256" key="1">
    <source>
        <dbReference type="ARBA" id="ARBA00005525"/>
    </source>
</evidence>
<dbReference type="EMBL" id="SCWB01000002">
    <property type="protein sequence ID" value="TDM12828.1"/>
    <property type="molecule type" value="Genomic_DNA"/>
</dbReference>
<dbReference type="AlphaFoldDB" id="A0A4R6BXQ5"/>
<keyword evidence="4 6" id="KW-0560">Oxidoreductase</keyword>
<dbReference type="Pfam" id="PF03807">
    <property type="entry name" value="F420_oxidored"/>
    <property type="match status" value="1"/>
</dbReference>
<protein>
    <recommendedName>
        <fullName evidence="6 7">Pyrroline-5-carboxylate reductase</fullName>
        <shortName evidence="6">P5C reductase</shortName>
        <shortName evidence="6">P5CR</shortName>
        <ecNumber evidence="6 7">1.5.1.2</ecNumber>
    </recommendedName>
    <alternativeName>
        <fullName evidence="6">PCA reductase</fullName>
    </alternativeName>
</protein>
<dbReference type="FunFam" id="1.10.3730.10:FF:000001">
    <property type="entry name" value="Pyrroline-5-carboxylate reductase"/>
    <property type="match status" value="1"/>
</dbReference>
<comment type="similarity">
    <text evidence="1 6 9">Belongs to the pyrroline-5-carboxylate reductase family.</text>
</comment>
<dbReference type="NCBIfam" id="TIGR00112">
    <property type="entry name" value="proC"/>
    <property type="match status" value="1"/>
</dbReference>
<feature type="domain" description="Pyrroline-5-carboxylate reductase dimerisation" evidence="11">
    <location>
        <begin position="158"/>
        <end position="257"/>
    </location>
</feature>
<dbReference type="HAMAP" id="MF_01925">
    <property type="entry name" value="P5C_reductase"/>
    <property type="match status" value="1"/>
</dbReference>
<evidence type="ECO:0000256" key="2">
    <source>
        <dbReference type="ARBA" id="ARBA00022650"/>
    </source>
</evidence>
<evidence type="ECO:0000256" key="4">
    <source>
        <dbReference type="ARBA" id="ARBA00023002"/>
    </source>
</evidence>